<sequence>NNILISTINVLLHNQINLHVIRIDGSKNHVTDALACFNNAGAESHALGILINHFQPPQDVLGASQK</sequence>
<gene>
    <name evidence="1" type="ORF">PAXRUDRAFT_174363</name>
</gene>
<feature type="non-terminal residue" evidence="1">
    <location>
        <position position="1"/>
    </location>
</feature>
<organism evidence="1 2">
    <name type="scientific">Paxillus rubicundulus Ve08.2h10</name>
    <dbReference type="NCBI Taxonomy" id="930991"/>
    <lineage>
        <taxon>Eukaryota</taxon>
        <taxon>Fungi</taxon>
        <taxon>Dikarya</taxon>
        <taxon>Basidiomycota</taxon>
        <taxon>Agaricomycotina</taxon>
        <taxon>Agaricomycetes</taxon>
        <taxon>Agaricomycetidae</taxon>
        <taxon>Boletales</taxon>
        <taxon>Paxilineae</taxon>
        <taxon>Paxillaceae</taxon>
        <taxon>Paxillus</taxon>
    </lineage>
</organism>
<accession>A0A0D0D4J3</accession>
<reference evidence="2" key="2">
    <citation type="submission" date="2015-01" db="EMBL/GenBank/DDBJ databases">
        <title>Evolutionary Origins and Diversification of the Mycorrhizal Mutualists.</title>
        <authorList>
            <consortium name="DOE Joint Genome Institute"/>
            <consortium name="Mycorrhizal Genomics Consortium"/>
            <person name="Kohler A."/>
            <person name="Kuo A."/>
            <person name="Nagy L.G."/>
            <person name="Floudas D."/>
            <person name="Copeland A."/>
            <person name="Barry K.W."/>
            <person name="Cichocki N."/>
            <person name="Veneault-Fourrey C."/>
            <person name="LaButti K."/>
            <person name="Lindquist E.A."/>
            <person name="Lipzen A."/>
            <person name="Lundell T."/>
            <person name="Morin E."/>
            <person name="Murat C."/>
            <person name="Riley R."/>
            <person name="Ohm R."/>
            <person name="Sun H."/>
            <person name="Tunlid A."/>
            <person name="Henrissat B."/>
            <person name="Grigoriev I.V."/>
            <person name="Hibbett D.S."/>
            <person name="Martin F."/>
        </authorList>
    </citation>
    <scope>NUCLEOTIDE SEQUENCE [LARGE SCALE GENOMIC DNA]</scope>
    <source>
        <strain evidence="2">Ve08.2h10</strain>
    </source>
</reference>
<protein>
    <submittedName>
        <fullName evidence="1">Uncharacterized protein</fullName>
    </submittedName>
</protein>
<dbReference type="OrthoDB" id="2645778at2759"/>
<dbReference type="HOGENOM" id="CLU_125038_2_0_1"/>
<evidence type="ECO:0000313" key="2">
    <source>
        <dbReference type="Proteomes" id="UP000054538"/>
    </source>
</evidence>
<dbReference type="Proteomes" id="UP000054538">
    <property type="component" value="Unassembled WGS sequence"/>
</dbReference>
<dbReference type="EMBL" id="KN828481">
    <property type="protein sequence ID" value="KIK74899.1"/>
    <property type="molecule type" value="Genomic_DNA"/>
</dbReference>
<evidence type="ECO:0000313" key="1">
    <source>
        <dbReference type="EMBL" id="KIK74899.1"/>
    </source>
</evidence>
<name>A0A0D0D4J3_9AGAM</name>
<dbReference type="InParanoid" id="A0A0D0D4J3"/>
<reference evidence="1 2" key="1">
    <citation type="submission" date="2014-04" db="EMBL/GenBank/DDBJ databases">
        <authorList>
            <consortium name="DOE Joint Genome Institute"/>
            <person name="Kuo A."/>
            <person name="Kohler A."/>
            <person name="Jargeat P."/>
            <person name="Nagy L.G."/>
            <person name="Floudas D."/>
            <person name="Copeland A."/>
            <person name="Barry K.W."/>
            <person name="Cichocki N."/>
            <person name="Veneault-Fourrey C."/>
            <person name="LaButti K."/>
            <person name="Lindquist E.A."/>
            <person name="Lipzen A."/>
            <person name="Lundell T."/>
            <person name="Morin E."/>
            <person name="Murat C."/>
            <person name="Sun H."/>
            <person name="Tunlid A."/>
            <person name="Henrissat B."/>
            <person name="Grigoriev I.V."/>
            <person name="Hibbett D.S."/>
            <person name="Martin F."/>
            <person name="Nordberg H.P."/>
            <person name="Cantor M.N."/>
            <person name="Hua S.X."/>
        </authorList>
    </citation>
    <scope>NUCLEOTIDE SEQUENCE [LARGE SCALE GENOMIC DNA]</scope>
    <source>
        <strain evidence="1 2">Ve08.2h10</strain>
    </source>
</reference>
<keyword evidence="2" id="KW-1185">Reference proteome</keyword>
<proteinExistence type="predicted"/>
<dbReference type="AlphaFoldDB" id="A0A0D0D4J3"/>